<organism evidence="3 5">
    <name type="scientific">Shewanella psychromarinicola</name>
    <dbReference type="NCBI Taxonomy" id="2487742"/>
    <lineage>
        <taxon>Bacteria</taxon>
        <taxon>Pseudomonadati</taxon>
        <taxon>Pseudomonadota</taxon>
        <taxon>Gammaproteobacteria</taxon>
        <taxon>Alteromonadales</taxon>
        <taxon>Shewanellaceae</taxon>
        <taxon>Shewanella</taxon>
    </lineage>
</organism>
<evidence type="ECO:0000256" key="1">
    <source>
        <dbReference type="SAM" id="Phobius"/>
    </source>
</evidence>
<dbReference type="EMBL" id="RKKB01000037">
    <property type="protein sequence ID" value="RPA22500.1"/>
    <property type="molecule type" value="Genomic_DNA"/>
</dbReference>
<protein>
    <submittedName>
        <fullName evidence="3">AzlD domain-containing protein</fullName>
    </submittedName>
</protein>
<evidence type="ECO:0000313" key="3">
    <source>
        <dbReference type="EMBL" id="RPA22500.1"/>
    </source>
</evidence>
<reference evidence="3" key="3">
    <citation type="submission" date="2018-11" db="EMBL/GenBank/DDBJ databases">
        <authorList>
            <person name="Hwang Y.J."/>
            <person name="Hwang C.Y."/>
        </authorList>
    </citation>
    <scope>NUCLEOTIDE SEQUENCE</scope>
    <source>
        <strain evidence="3">R106</strain>
    </source>
</reference>
<gene>
    <name evidence="3" type="ORF">EGC77_21800</name>
    <name evidence="2" type="ORF">EGC80_01140</name>
</gene>
<name>A0A3N4DLM8_9GAMM</name>
<dbReference type="Pfam" id="PF05437">
    <property type="entry name" value="AzlD"/>
    <property type="match status" value="1"/>
</dbReference>
<reference evidence="2 4" key="1">
    <citation type="submission" date="2018-11" db="EMBL/GenBank/DDBJ databases">
        <title>Shewanella sp. M2.</title>
        <authorList>
            <person name="Hwang Y.J."/>
            <person name="Hwang C.Y."/>
        </authorList>
    </citation>
    <scope>NUCLEOTIDE SEQUENCE [LARGE SCALE GENOMIC DNA]</scope>
    <source>
        <strain evidence="2 4">M2</strain>
    </source>
</reference>
<dbReference type="RefSeq" id="WP_101032841.1">
    <property type="nucleotide sequence ID" value="NZ_CP034073.1"/>
</dbReference>
<feature type="transmembrane region" description="Helical" evidence="1">
    <location>
        <begin position="36"/>
        <end position="56"/>
    </location>
</feature>
<sequence length="100" mass="10975">MTWLIILAMAVVVFTSRHLLLEPKLPIRLGKNTLTFLSYSAPAVLTAILAPIVFVPEGQLAISVHNPYLTCALVATVLAYVTRNTLLTTVLSMGLFFILY</sequence>
<evidence type="ECO:0000313" key="2">
    <source>
        <dbReference type="EMBL" id="AZG33668.1"/>
    </source>
</evidence>
<dbReference type="EMBL" id="CP034073">
    <property type="protein sequence ID" value="AZG33668.1"/>
    <property type="molecule type" value="Genomic_DNA"/>
</dbReference>
<feature type="transmembrane region" description="Helical" evidence="1">
    <location>
        <begin position="68"/>
        <end position="99"/>
    </location>
</feature>
<keyword evidence="1" id="KW-0472">Membrane</keyword>
<dbReference type="Proteomes" id="UP000278855">
    <property type="component" value="Unassembled WGS sequence"/>
</dbReference>
<dbReference type="KEGG" id="spsr:EGC80_01140"/>
<reference evidence="5" key="2">
    <citation type="submission" date="2018-11" db="EMBL/GenBank/DDBJ databases">
        <title>Shewanella sp. R106.</title>
        <authorList>
            <person name="Hwang Y.J."/>
            <person name="Hwang C.Y."/>
        </authorList>
    </citation>
    <scope>NUCLEOTIDE SEQUENCE [LARGE SCALE GENOMIC DNA]</scope>
    <source>
        <strain evidence="5">R106</strain>
    </source>
</reference>
<dbReference type="InterPro" id="IPR008407">
    <property type="entry name" value="Brnchd-chn_aa_trnsp_AzlD"/>
</dbReference>
<evidence type="ECO:0000313" key="5">
    <source>
        <dbReference type="Proteomes" id="UP000278855"/>
    </source>
</evidence>
<dbReference type="OrthoDB" id="4257348at2"/>
<keyword evidence="4" id="KW-1185">Reference proteome</keyword>
<keyword evidence="1" id="KW-0812">Transmembrane</keyword>
<dbReference type="AlphaFoldDB" id="A0A3N4DLM8"/>
<accession>A0A3N4DLM8</accession>
<keyword evidence="1" id="KW-1133">Transmembrane helix</keyword>
<dbReference type="Proteomes" id="UP000273778">
    <property type="component" value="Chromosome"/>
</dbReference>
<proteinExistence type="predicted"/>
<evidence type="ECO:0000313" key="4">
    <source>
        <dbReference type="Proteomes" id="UP000273778"/>
    </source>
</evidence>